<feature type="domain" description="PPM-type phosphatase" evidence="6">
    <location>
        <begin position="163"/>
        <end position="423"/>
    </location>
</feature>
<dbReference type="GO" id="GO:0004722">
    <property type="term" value="F:protein serine/threonine phosphatase activity"/>
    <property type="evidence" value="ECO:0007669"/>
    <property type="project" value="InterPro"/>
</dbReference>
<dbReference type="Proteomes" id="UP001501274">
    <property type="component" value="Unassembled WGS sequence"/>
</dbReference>
<sequence length="452" mass="48304">MPAEKKNDATATRKPDSPHSPKSPVSSSATTAFATPKKKSIMRPKQKPTTVLVSKNNSTNSSSTSLGKHPHFLSPLSTSSPTRPRDSAKGALLSRVSPPSTGSADAPTPTPGCTGGDGKDHQVNHVTVPFSMSVEPSSRQNSATLNPICRHSSMRKTAFVVVDYGATAEQGTRKTMEDQHTMLFEGIPFFGVYDGHGGTQCAEYLRDQLHGLILGHPEVKTNPEKAIIDGIVEADRAFLARSEAETNESGSVCAVALIIDDKLVVGNVGDAEVVLSHNAKPVVLTVRHSISSNPSEEERIRSVGGKVCHNRVGHPNYNPAVVSLAVTRAIGDAGFKLPKYTDGKPSGVIAVPETSVTRLTDDDEFLVIGCDGLWDVMTYAEVVDFCYHRFEEGVPAQCIAEELAQAALMKGSTDNVTAMLVHLTRREGPLSTREFVPEAAVSTSTRNLSEEP</sequence>
<gene>
    <name evidence="7" type="ORF">Q4I28_003150</name>
</gene>
<feature type="compositionally biased region" description="Low complexity" evidence="5">
    <location>
        <begin position="49"/>
        <end position="66"/>
    </location>
</feature>
<evidence type="ECO:0000256" key="1">
    <source>
        <dbReference type="ARBA" id="ARBA00022723"/>
    </source>
</evidence>
<proteinExistence type="inferred from homology"/>
<evidence type="ECO:0000313" key="7">
    <source>
        <dbReference type="EMBL" id="KAL0525827.1"/>
    </source>
</evidence>
<dbReference type="SUPFAM" id="SSF81606">
    <property type="entry name" value="PP2C-like"/>
    <property type="match status" value="1"/>
</dbReference>
<evidence type="ECO:0000256" key="5">
    <source>
        <dbReference type="SAM" id="MobiDB-lite"/>
    </source>
</evidence>
<protein>
    <recommendedName>
        <fullName evidence="6">PPM-type phosphatase domain-containing protein</fullName>
    </recommendedName>
</protein>
<reference evidence="7 8" key="1">
    <citation type="submission" date="2024-02" db="EMBL/GenBank/DDBJ databases">
        <title>FIRST GENOME SEQUENCES OF Leishmania (Viannia) shawi, Leishmania (Viannia) lindenbergi AND Leishmania (Viannia) utingensis.</title>
        <authorList>
            <person name="Resadore F."/>
            <person name="Custodio M.G.F."/>
            <person name="Boite M.C."/>
            <person name="Cupolillo E."/>
            <person name="Ferreira G.E.M."/>
        </authorList>
    </citation>
    <scope>NUCLEOTIDE SEQUENCE [LARGE SCALE GENOMIC DNA]</scope>
    <source>
        <strain evidence="7 8">MDAS/BR/1979/M5533</strain>
    </source>
</reference>
<feature type="region of interest" description="Disordered" evidence="5">
    <location>
        <begin position="1"/>
        <end position="123"/>
    </location>
</feature>
<keyword evidence="8" id="KW-1185">Reference proteome</keyword>
<evidence type="ECO:0000256" key="2">
    <source>
        <dbReference type="ARBA" id="ARBA00022801"/>
    </source>
</evidence>
<dbReference type="InterPro" id="IPR036457">
    <property type="entry name" value="PPM-type-like_dom_sf"/>
</dbReference>
<feature type="compositionally biased region" description="Low complexity" evidence="5">
    <location>
        <begin position="73"/>
        <end position="82"/>
    </location>
</feature>
<dbReference type="CDD" id="cd00143">
    <property type="entry name" value="PP2Cc"/>
    <property type="match status" value="1"/>
</dbReference>
<dbReference type="Gene3D" id="3.60.40.10">
    <property type="entry name" value="PPM-type phosphatase domain"/>
    <property type="match status" value="1"/>
</dbReference>
<organism evidence="7 8">
    <name type="scientific">Leishmania naiffi</name>
    <dbReference type="NCBI Taxonomy" id="5678"/>
    <lineage>
        <taxon>Eukaryota</taxon>
        <taxon>Discoba</taxon>
        <taxon>Euglenozoa</taxon>
        <taxon>Kinetoplastea</taxon>
        <taxon>Metakinetoplastina</taxon>
        <taxon>Trypanosomatida</taxon>
        <taxon>Trypanosomatidae</taxon>
        <taxon>Leishmaniinae</taxon>
        <taxon>Leishmania</taxon>
        <taxon>Leishmania naiffi species complex</taxon>
    </lineage>
</organism>
<dbReference type="SMART" id="SM00332">
    <property type="entry name" value="PP2Cc"/>
    <property type="match status" value="1"/>
</dbReference>
<evidence type="ECO:0000313" key="8">
    <source>
        <dbReference type="Proteomes" id="UP001501274"/>
    </source>
</evidence>
<dbReference type="AlphaFoldDB" id="A0AAW3BUR8"/>
<evidence type="ECO:0000256" key="3">
    <source>
        <dbReference type="ARBA" id="ARBA00022912"/>
    </source>
</evidence>
<dbReference type="PROSITE" id="PS51746">
    <property type="entry name" value="PPM_2"/>
    <property type="match status" value="1"/>
</dbReference>
<name>A0AAW3BUR8_9TRYP</name>
<dbReference type="InterPro" id="IPR001932">
    <property type="entry name" value="PPM-type_phosphatase-like_dom"/>
</dbReference>
<feature type="compositionally biased region" description="Basic and acidic residues" evidence="5">
    <location>
        <begin position="1"/>
        <end position="19"/>
    </location>
</feature>
<feature type="compositionally biased region" description="Basic residues" evidence="5">
    <location>
        <begin position="36"/>
        <end position="46"/>
    </location>
</feature>
<evidence type="ECO:0000256" key="4">
    <source>
        <dbReference type="RuleBase" id="RU003465"/>
    </source>
</evidence>
<keyword evidence="3 4" id="KW-0904">Protein phosphatase</keyword>
<dbReference type="PROSITE" id="PS01032">
    <property type="entry name" value="PPM_1"/>
    <property type="match status" value="1"/>
</dbReference>
<dbReference type="EMBL" id="JBAMZN010000021">
    <property type="protein sequence ID" value="KAL0525827.1"/>
    <property type="molecule type" value="Genomic_DNA"/>
</dbReference>
<dbReference type="FunFam" id="3.60.40.10:FF:000086">
    <property type="entry name" value="Protein phosphatase 2C-like protein"/>
    <property type="match status" value="1"/>
</dbReference>
<dbReference type="InterPro" id="IPR015655">
    <property type="entry name" value="PP2C"/>
</dbReference>
<dbReference type="GO" id="GO:0046872">
    <property type="term" value="F:metal ion binding"/>
    <property type="evidence" value="ECO:0007669"/>
    <property type="project" value="UniProtKB-KW"/>
</dbReference>
<accession>A0AAW3BUR8</accession>
<keyword evidence="2 4" id="KW-0378">Hydrolase</keyword>
<keyword evidence="1" id="KW-0479">Metal-binding</keyword>
<comment type="similarity">
    <text evidence="4">Belongs to the PP2C family.</text>
</comment>
<dbReference type="InterPro" id="IPR000222">
    <property type="entry name" value="PP2C_BS"/>
</dbReference>
<evidence type="ECO:0000259" key="6">
    <source>
        <dbReference type="PROSITE" id="PS51746"/>
    </source>
</evidence>
<dbReference type="Pfam" id="PF00481">
    <property type="entry name" value="PP2C"/>
    <property type="match status" value="1"/>
</dbReference>
<dbReference type="PANTHER" id="PTHR47992">
    <property type="entry name" value="PROTEIN PHOSPHATASE"/>
    <property type="match status" value="1"/>
</dbReference>
<comment type="caution">
    <text evidence="7">The sequence shown here is derived from an EMBL/GenBank/DDBJ whole genome shotgun (WGS) entry which is preliminary data.</text>
</comment>